<dbReference type="STRING" id="293826.Amet_3599"/>
<sequence>MRKRVKDMMFFVLILSLVLATSGCAPEEAGEERGEVREDTSFAGRYVGYSWQGEVTGTAFEDTEQFVETILDLDENGVIQNAKMVFFVQKEGFWIPRQSGNAYVDVDFSVDPKPAVPGEDYEPGESMFTIYTADMMAFYAVAVDEPGVVAVAMVDPITRYQFDKKFPQDFDFQIPVSELTIGSSEVVPTIRTSAGGLMKPDEWETLSDQTIFNINPWSHVVNDVGILQGVNESSSTQAFLEALGVEFDGEEPQPMNVAYGYFGMGGWDGNYGAIEESLRGQDATEKTSLIDWSIPRYAGAVNEENIFGVDVESGATRTVQNSIDGISGATTRMSRESTSYQRALVEAGIINEEDVIVGRF</sequence>
<dbReference type="KEGG" id="amt:Amet_3599"/>
<evidence type="ECO:0000313" key="3">
    <source>
        <dbReference type="Proteomes" id="UP000001572"/>
    </source>
</evidence>
<gene>
    <name evidence="2" type="ordered locus">Amet_3599</name>
</gene>
<evidence type="ECO:0000313" key="2">
    <source>
        <dbReference type="EMBL" id="ABR49721.1"/>
    </source>
</evidence>
<dbReference type="eggNOG" id="ENOG502Z7XR">
    <property type="taxonomic scope" value="Bacteria"/>
</dbReference>
<dbReference type="PROSITE" id="PS51257">
    <property type="entry name" value="PROKAR_LIPOPROTEIN"/>
    <property type="match status" value="1"/>
</dbReference>
<evidence type="ECO:0008006" key="4">
    <source>
        <dbReference type="Google" id="ProtNLM"/>
    </source>
</evidence>
<feature type="chain" id="PRO_5039008933" description="FMN-binding domain-containing protein" evidence="1">
    <location>
        <begin position="26"/>
        <end position="360"/>
    </location>
</feature>
<evidence type="ECO:0000256" key="1">
    <source>
        <dbReference type="SAM" id="SignalP"/>
    </source>
</evidence>
<feature type="signal peptide" evidence="1">
    <location>
        <begin position="1"/>
        <end position="25"/>
    </location>
</feature>
<protein>
    <recommendedName>
        <fullName evidence="4">FMN-binding domain-containing protein</fullName>
    </recommendedName>
</protein>
<organism evidence="2 3">
    <name type="scientific">Alkaliphilus metalliredigens (strain QYMF)</name>
    <dbReference type="NCBI Taxonomy" id="293826"/>
    <lineage>
        <taxon>Bacteria</taxon>
        <taxon>Bacillati</taxon>
        <taxon>Bacillota</taxon>
        <taxon>Clostridia</taxon>
        <taxon>Peptostreptococcales</taxon>
        <taxon>Natronincolaceae</taxon>
        <taxon>Alkaliphilus</taxon>
    </lineage>
</organism>
<keyword evidence="1" id="KW-0732">Signal</keyword>
<accession>A6TU53</accession>
<name>A6TU53_ALKMQ</name>
<keyword evidence="3" id="KW-1185">Reference proteome</keyword>
<dbReference type="EMBL" id="CP000724">
    <property type="protein sequence ID" value="ABR49721.1"/>
    <property type="molecule type" value="Genomic_DNA"/>
</dbReference>
<reference evidence="3" key="1">
    <citation type="journal article" date="2016" name="Genome Announc.">
        <title>Complete genome sequence of Alkaliphilus metalliredigens strain QYMF, an alkaliphilic and metal-reducing bacterium isolated from borax-contaminated leachate ponds.</title>
        <authorList>
            <person name="Hwang C."/>
            <person name="Copeland A."/>
            <person name="Lucas S."/>
            <person name="Lapidus A."/>
            <person name="Barry K."/>
            <person name="Detter J.C."/>
            <person name="Glavina Del Rio T."/>
            <person name="Hammon N."/>
            <person name="Israni S."/>
            <person name="Dalin E."/>
            <person name="Tice H."/>
            <person name="Pitluck S."/>
            <person name="Chertkov O."/>
            <person name="Brettin T."/>
            <person name="Bruce D."/>
            <person name="Han C."/>
            <person name="Schmutz J."/>
            <person name="Larimer F."/>
            <person name="Land M.L."/>
            <person name="Hauser L."/>
            <person name="Kyrpides N."/>
            <person name="Mikhailova N."/>
            <person name="Ye Q."/>
            <person name="Zhou J."/>
            <person name="Richardson P."/>
            <person name="Fields M.W."/>
        </authorList>
    </citation>
    <scope>NUCLEOTIDE SEQUENCE [LARGE SCALE GENOMIC DNA]</scope>
    <source>
        <strain evidence="3">QYMF</strain>
    </source>
</reference>
<proteinExistence type="predicted"/>
<dbReference type="AlphaFoldDB" id="A6TU53"/>
<dbReference type="RefSeq" id="WP_012064681.1">
    <property type="nucleotide sequence ID" value="NC_009633.1"/>
</dbReference>
<dbReference type="HOGENOM" id="CLU_729212_0_0_9"/>
<dbReference type="Proteomes" id="UP000001572">
    <property type="component" value="Chromosome"/>
</dbReference>